<organism evidence="2 3">
    <name type="scientific">Roseofilum casamattae BLCC-M143</name>
    <dbReference type="NCBI Taxonomy" id="3022442"/>
    <lineage>
        <taxon>Bacteria</taxon>
        <taxon>Bacillati</taxon>
        <taxon>Cyanobacteriota</taxon>
        <taxon>Cyanophyceae</taxon>
        <taxon>Desertifilales</taxon>
        <taxon>Desertifilaceae</taxon>
        <taxon>Roseofilum</taxon>
        <taxon>Roseofilum casamattae</taxon>
    </lineage>
</organism>
<dbReference type="RefSeq" id="WP_283760565.1">
    <property type="nucleotide sequence ID" value="NZ_JAQOSQ010000073.1"/>
</dbReference>
<proteinExistence type="predicted"/>
<evidence type="ECO:0000313" key="3">
    <source>
        <dbReference type="Proteomes" id="UP001232992"/>
    </source>
</evidence>
<dbReference type="InterPro" id="IPR027417">
    <property type="entry name" value="P-loop_NTPase"/>
</dbReference>
<keyword evidence="2" id="KW-0547">Nucleotide-binding</keyword>
<dbReference type="Pfam" id="PF13191">
    <property type="entry name" value="AAA_16"/>
    <property type="match status" value="1"/>
</dbReference>
<evidence type="ECO:0000313" key="2">
    <source>
        <dbReference type="EMBL" id="MDJ1185933.1"/>
    </source>
</evidence>
<dbReference type="SUPFAM" id="SSF52540">
    <property type="entry name" value="P-loop containing nucleoside triphosphate hydrolases"/>
    <property type="match status" value="1"/>
</dbReference>
<dbReference type="InterPro" id="IPR041664">
    <property type="entry name" value="AAA_16"/>
</dbReference>
<dbReference type="EMBL" id="JAQOSQ010000073">
    <property type="protein sequence ID" value="MDJ1185933.1"/>
    <property type="molecule type" value="Genomic_DNA"/>
</dbReference>
<evidence type="ECO:0000259" key="1">
    <source>
        <dbReference type="Pfam" id="PF13191"/>
    </source>
</evidence>
<feature type="domain" description="Orc1-like AAA ATPase" evidence="1">
    <location>
        <begin position="37"/>
        <end position="92"/>
    </location>
</feature>
<accession>A0ABT7C517</accession>
<dbReference type="Proteomes" id="UP001232992">
    <property type="component" value="Unassembled WGS sequence"/>
</dbReference>
<keyword evidence="3" id="KW-1185">Reference proteome</keyword>
<dbReference type="Gene3D" id="3.40.50.300">
    <property type="entry name" value="P-loop containing nucleotide triphosphate hydrolases"/>
    <property type="match status" value="1"/>
</dbReference>
<protein>
    <submittedName>
        <fullName evidence="2">ATP-binding protein</fullName>
    </submittedName>
</protein>
<feature type="non-terminal residue" evidence="2">
    <location>
        <position position="133"/>
    </location>
</feature>
<name>A0ABT7C517_9CYAN</name>
<comment type="caution">
    <text evidence="2">The sequence shown here is derived from an EMBL/GenBank/DDBJ whole genome shotgun (WGS) entry which is preliminary data.</text>
</comment>
<sequence>MAICQAVGIENWQEIVDDSPKQSLENGVDFFAYDEVWVGRENTISELEEKVKSSCRVLVLLGITGIGKTALAERLAAELHEEGWLQGNWHNFLQENFDDEAQSSDFGSVAARWLEKWGESITPDDRKDNQRLL</sequence>
<gene>
    <name evidence="2" type="ORF">PMH09_22405</name>
</gene>
<reference evidence="2 3" key="1">
    <citation type="submission" date="2023-01" db="EMBL/GenBank/DDBJ databases">
        <title>Novel diversity within Roseofilum (Cyanobacteria; Desertifilaceae) from marine benthic mats with descriptions of four novel species.</title>
        <authorList>
            <person name="Wang Y."/>
            <person name="Berthold D.E."/>
            <person name="Hu J."/>
            <person name="Lefler F.W."/>
            <person name="Laughinghouse H.D. IV."/>
        </authorList>
    </citation>
    <scope>NUCLEOTIDE SEQUENCE [LARGE SCALE GENOMIC DNA]</scope>
    <source>
        <strain evidence="2 3">BLCC-M143</strain>
    </source>
</reference>
<keyword evidence="2" id="KW-0067">ATP-binding</keyword>
<dbReference type="GO" id="GO:0005524">
    <property type="term" value="F:ATP binding"/>
    <property type="evidence" value="ECO:0007669"/>
    <property type="project" value="UniProtKB-KW"/>
</dbReference>